<feature type="domain" description="Metallo-beta-lactamase" evidence="5">
    <location>
        <begin position="31"/>
        <end position="269"/>
    </location>
</feature>
<dbReference type="PANTHER" id="PTHR42978">
    <property type="entry name" value="QUORUM-QUENCHING LACTONASE YTNP-RELATED-RELATED"/>
    <property type="match status" value="1"/>
</dbReference>
<name>A0A6M1LR49_9PROT</name>
<reference evidence="6 7" key="1">
    <citation type="submission" date="2020-02" db="EMBL/GenBank/DDBJ databases">
        <authorList>
            <person name="Kim H.M."/>
            <person name="Jeon C.O."/>
        </authorList>
    </citation>
    <scope>NUCLEOTIDE SEQUENCE [LARGE SCALE GENOMIC DNA]</scope>
    <source>
        <strain evidence="6 7">PeD5</strain>
    </source>
</reference>
<evidence type="ECO:0000313" key="7">
    <source>
        <dbReference type="Proteomes" id="UP000475385"/>
    </source>
</evidence>
<comment type="caution">
    <text evidence="6">The sequence shown here is derived from an EMBL/GenBank/DDBJ whole genome shotgun (WGS) entry which is preliminary data.</text>
</comment>
<dbReference type="SUPFAM" id="SSF56281">
    <property type="entry name" value="Metallo-hydrolase/oxidoreductase"/>
    <property type="match status" value="1"/>
</dbReference>
<evidence type="ECO:0000256" key="3">
    <source>
        <dbReference type="ARBA" id="ARBA00022801"/>
    </source>
</evidence>
<evidence type="ECO:0000313" key="6">
    <source>
        <dbReference type="EMBL" id="NGM22482.1"/>
    </source>
</evidence>
<dbReference type="CDD" id="cd07742">
    <property type="entry name" value="metallo-hydrolase-like_MBL-fold"/>
    <property type="match status" value="1"/>
</dbReference>
<evidence type="ECO:0000256" key="2">
    <source>
        <dbReference type="ARBA" id="ARBA00022723"/>
    </source>
</evidence>
<dbReference type="Pfam" id="PF00753">
    <property type="entry name" value="Lactamase_B"/>
    <property type="match status" value="1"/>
</dbReference>
<keyword evidence="7" id="KW-1185">Reference proteome</keyword>
<evidence type="ECO:0000256" key="4">
    <source>
        <dbReference type="ARBA" id="ARBA00022833"/>
    </source>
</evidence>
<dbReference type="PANTHER" id="PTHR42978:SF3">
    <property type="entry name" value="BLR3078 PROTEIN"/>
    <property type="match status" value="1"/>
</dbReference>
<evidence type="ECO:0000256" key="1">
    <source>
        <dbReference type="ARBA" id="ARBA00007749"/>
    </source>
</evidence>
<dbReference type="GO" id="GO:0016787">
    <property type="term" value="F:hydrolase activity"/>
    <property type="evidence" value="ECO:0007669"/>
    <property type="project" value="UniProtKB-KW"/>
</dbReference>
<dbReference type="RefSeq" id="WP_164696376.1">
    <property type="nucleotide sequence ID" value="NZ_JAAIKB010000009.1"/>
</dbReference>
<keyword evidence="4" id="KW-0862">Zinc</keyword>
<sequence length="304" mass="33529">MKIHHLDLGHARPLGGRLMDGISPGPVARLSCHCLLIETPAHGLVLVDTGFGLRDCARPTPRLPAWNLALLRPRLDPDRTAIRWVKRLGFKPTDVRHIVMTHLDFDHAGGLIDFPHATVHLSAAEADAAVNPRGFRDRTRWRPAQWGYRGRWQPVETRLGRRGGGERFFGLPNAREIADLPPEFLMVPLPGHSPGHVGVAVKGPRGWMLHAGDAYFNRAEVHGDGSAPPLLAGYERLMADDDRQQRDSQARLRAMLRAPDSDLAVFCTHDAVEFVAMAAWSESDYAPPMVAANDAAPRPMAGIR</sequence>
<organism evidence="6 7">
    <name type="scientific">Falsiroseomonas algicola</name>
    <dbReference type="NCBI Taxonomy" id="2716930"/>
    <lineage>
        <taxon>Bacteria</taxon>
        <taxon>Pseudomonadati</taxon>
        <taxon>Pseudomonadota</taxon>
        <taxon>Alphaproteobacteria</taxon>
        <taxon>Acetobacterales</taxon>
        <taxon>Roseomonadaceae</taxon>
        <taxon>Falsiroseomonas</taxon>
    </lineage>
</organism>
<evidence type="ECO:0000259" key="5">
    <source>
        <dbReference type="SMART" id="SM00849"/>
    </source>
</evidence>
<dbReference type="InterPro" id="IPR051013">
    <property type="entry name" value="MBL_superfamily_lactonases"/>
</dbReference>
<dbReference type="EMBL" id="JAAIKB010000009">
    <property type="protein sequence ID" value="NGM22482.1"/>
    <property type="molecule type" value="Genomic_DNA"/>
</dbReference>
<protein>
    <submittedName>
        <fullName evidence="6">MBL fold metallo-hydrolase</fullName>
    </submittedName>
</protein>
<accession>A0A6M1LR49</accession>
<proteinExistence type="inferred from homology"/>
<reference evidence="6 7" key="2">
    <citation type="submission" date="2020-03" db="EMBL/GenBank/DDBJ databases">
        <title>Roseomonas stagni sp. nov., isolated from pond water in Japan.</title>
        <authorList>
            <person name="Furuhata K."/>
            <person name="Miyamoto H."/>
            <person name="Goto K."/>
        </authorList>
    </citation>
    <scope>NUCLEOTIDE SEQUENCE [LARGE SCALE GENOMIC DNA]</scope>
    <source>
        <strain evidence="6 7">PeD5</strain>
    </source>
</reference>
<dbReference type="Proteomes" id="UP000475385">
    <property type="component" value="Unassembled WGS sequence"/>
</dbReference>
<gene>
    <name evidence="6" type="ORF">G3576_20870</name>
</gene>
<dbReference type="SMART" id="SM00849">
    <property type="entry name" value="Lactamase_B"/>
    <property type="match status" value="1"/>
</dbReference>
<dbReference type="InterPro" id="IPR001279">
    <property type="entry name" value="Metallo-B-lactamas"/>
</dbReference>
<comment type="similarity">
    <text evidence="1">Belongs to the metallo-beta-lactamase superfamily.</text>
</comment>
<keyword evidence="2" id="KW-0479">Metal-binding</keyword>
<keyword evidence="3" id="KW-0378">Hydrolase</keyword>
<dbReference type="GO" id="GO:0046872">
    <property type="term" value="F:metal ion binding"/>
    <property type="evidence" value="ECO:0007669"/>
    <property type="project" value="UniProtKB-KW"/>
</dbReference>
<dbReference type="InterPro" id="IPR036866">
    <property type="entry name" value="RibonucZ/Hydroxyglut_hydro"/>
</dbReference>
<dbReference type="Gene3D" id="3.60.15.10">
    <property type="entry name" value="Ribonuclease Z/Hydroxyacylglutathione hydrolase-like"/>
    <property type="match status" value="1"/>
</dbReference>
<dbReference type="AlphaFoldDB" id="A0A6M1LR49"/>